<protein>
    <submittedName>
        <fullName evidence="2">DUF2141 domain-containing protein</fullName>
    </submittedName>
</protein>
<comment type="caution">
    <text evidence="2">The sequence shown here is derived from an EMBL/GenBank/DDBJ whole genome shotgun (WGS) entry which is preliminary data.</text>
</comment>
<accession>A0ABR9B8F4</accession>
<dbReference type="Proteomes" id="UP000603602">
    <property type="component" value="Unassembled WGS sequence"/>
</dbReference>
<name>A0ABR9B8F4_9RHOO</name>
<dbReference type="InterPro" id="IPR018673">
    <property type="entry name" value="DUF2141"/>
</dbReference>
<dbReference type="RefSeq" id="WP_187716998.1">
    <property type="nucleotide sequence ID" value="NZ_JACTAH010000001.1"/>
</dbReference>
<feature type="chain" id="PRO_5047013539" evidence="1">
    <location>
        <begin position="21"/>
        <end position="143"/>
    </location>
</feature>
<gene>
    <name evidence="2" type="ORF">IFO67_04855</name>
</gene>
<keyword evidence="3" id="KW-1185">Reference proteome</keyword>
<sequence length="143" mass="15119">MTDHIIAFLILSAGTLAALAQTGDLEVHLQGVEHARGSVRVGLYSDPSSFRKEERAVSVLQAQAAPGTVVVRFRGVAAGRYAIMAYHDEDGNGELNRRFGMVPTEGYGLSNNPSVSGPPAFEDSAFEVDAGPAATVIGIDVRY</sequence>
<evidence type="ECO:0000313" key="2">
    <source>
        <dbReference type="EMBL" id="MBD8502204.1"/>
    </source>
</evidence>
<evidence type="ECO:0000313" key="3">
    <source>
        <dbReference type="Proteomes" id="UP000603602"/>
    </source>
</evidence>
<keyword evidence="1" id="KW-0732">Signal</keyword>
<dbReference type="EMBL" id="JACYTO010000001">
    <property type="protein sequence ID" value="MBD8502204.1"/>
    <property type="molecule type" value="Genomic_DNA"/>
</dbReference>
<organism evidence="2 3">
    <name type="scientific">Thauera sedimentorum</name>
    <dbReference type="NCBI Taxonomy" id="2767595"/>
    <lineage>
        <taxon>Bacteria</taxon>
        <taxon>Pseudomonadati</taxon>
        <taxon>Pseudomonadota</taxon>
        <taxon>Betaproteobacteria</taxon>
        <taxon>Rhodocyclales</taxon>
        <taxon>Zoogloeaceae</taxon>
        <taxon>Thauera</taxon>
    </lineage>
</organism>
<reference evidence="3" key="1">
    <citation type="submission" date="2023-07" db="EMBL/GenBank/DDBJ databases">
        <title>Thauera sp. CAU 1555 isolated from sand of Yaerae Beach.</title>
        <authorList>
            <person name="Kim W."/>
        </authorList>
    </citation>
    <scope>NUCLEOTIDE SEQUENCE [LARGE SCALE GENOMIC DNA]</scope>
    <source>
        <strain evidence="3">CAU 1555</strain>
    </source>
</reference>
<evidence type="ECO:0000256" key="1">
    <source>
        <dbReference type="SAM" id="SignalP"/>
    </source>
</evidence>
<dbReference type="Pfam" id="PF09912">
    <property type="entry name" value="DUF2141"/>
    <property type="match status" value="1"/>
</dbReference>
<feature type="signal peptide" evidence="1">
    <location>
        <begin position="1"/>
        <end position="20"/>
    </location>
</feature>
<proteinExistence type="predicted"/>